<dbReference type="SUPFAM" id="SSF56801">
    <property type="entry name" value="Acetyl-CoA synthetase-like"/>
    <property type="match status" value="1"/>
</dbReference>
<dbReference type="Pfam" id="PF13193">
    <property type="entry name" value="AMP-binding_C"/>
    <property type="match status" value="1"/>
</dbReference>
<dbReference type="Gene3D" id="3.40.50.12780">
    <property type="entry name" value="N-terminal domain of ligase-like"/>
    <property type="match status" value="1"/>
</dbReference>
<dbReference type="InterPro" id="IPR025110">
    <property type="entry name" value="AMP-bd_C"/>
</dbReference>
<evidence type="ECO:0000256" key="1">
    <source>
        <dbReference type="ARBA" id="ARBA00006432"/>
    </source>
</evidence>
<proteinExistence type="inferred from homology"/>
<dbReference type="EMBL" id="LWCS01000032">
    <property type="protein sequence ID" value="OAN36816.1"/>
    <property type="molecule type" value="Genomic_DNA"/>
</dbReference>
<dbReference type="RefSeq" id="WP_064283020.1">
    <property type="nucleotide sequence ID" value="NZ_LWCS01000032.1"/>
</dbReference>
<sequence length="508" mass="55663">MDFGDVTPDKCAVILHPSGRAVTFGELDQSANRLASYLRRHGVVAGDTVAVLMENNEHIHAVMWAARRSGLYFTLINSHLTAQEAAFIVRDCGARALISSRAMLGVCAALEQHLPEGLPFIALLADGELEGWQRYPECVAQESIRFMPAAHEGQLLQYSGGSTGRPKGIRRPLISGHSGRVTLPTPVFAALGVAVDSVYLSPAPTYHTAPAMWTLSAQAIGATTVMMERFDPEGALDCIDRYQVTHAQFVPTMFVRMLRLPDHVRRRFDLSSLQRVIHAAAPCPPIIKHQMLDWWGPIIDEYYGSSEGAGISLIRAQEWLERPGSVGKPIVGRPHILDDGGNELPPGRVGDVYFEGGYPFEYLNDSAATVSSRSAQGWVTVGDVGYLDDDGYLFLTDRRHNMIISGGVNVYPQEIENVLIGHPLVADVAAFGVPDDDLGQRVMAVVELTDHTRAGEAVSAQLMSWARDRLARHKLPRDVVFEPHLPRTDAGKLYKNRLIAKYGNSESG</sequence>
<dbReference type="GO" id="GO:0006631">
    <property type="term" value="P:fatty acid metabolic process"/>
    <property type="evidence" value="ECO:0007669"/>
    <property type="project" value="TreeGrafter"/>
</dbReference>
<dbReference type="OrthoDB" id="9803968at2"/>
<dbReference type="PROSITE" id="PS00455">
    <property type="entry name" value="AMP_BINDING"/>
    <property type="match status" value="1"/>
</dbReference>
<gene>
    <name evidence="5" type="ORF">A4X20_06405</name>
</gene>
<name>A0A178LTQ8_MYCIR</name>
<protein>
    <submittedName>
        <fullName evidence="5">Acyl-CoA synthetase</fullName>
    </submittedName>
</protein>
<dbReference type="Proteomes" id="UP000078396">
    <property type="component" value="Unassembled WGS sequence"/>
</dbReference>
<comment type="caution">
    <text evidence="5">The sequence shown here is derived from an EMBL/GenBank/DDBJ whole genome shotgun (WGS) entry which is preliminary data.</text>
</comment>
<evidence type="ECO:0000256" key="2">
    <source>
        <dbReference type="ARBA" id="ARBA00022598"/>
    </source>
</evidence>
<feature type="domain" description="AMP-binding enzyme C-terminal" evidence="4">
    <location>
        <begin position="414"/>
        <end position="492"/>
    </location>
</feature>
<dbReference type="InterPro" id="IPR045851">
    <property type="entry name" value="AMP-bd_C_sf"/>
</dbReference>
<reference evidence="5 6" key="1">
    <citation type="submission" date="2016-04" db="EMBL/GenBank/DDBJ databases">
        <title>Draft Genome Sequences of Staphylococcus capitis Strain H36, S. capitis Strain H65, S. cohnii Strain H62, S. hominis Strain H69, Mycobacterium iranicum Strain H39, Plantibacter sp. Strain H53, Pseudomonas oryzihabitans Strain H72, and Microbacterium sp. Strain H83, isolated from residential settings.</title>
        <authorList>
            <person name="Lymperopoulou D."/>
            <person name="Adams R.I."/>
            <person name="Lindow S."/>
            <person name="Coil D.A."/>
            <person name="Jospin G."/>
            <person name="Eisen J.A."/>
        </authorList>
    </citation>
    <scope>NUCLEOTIDE SEQUENCE [LARGE SCALE GENOMIC DNA]</scope>
    <source>
        <strain evidence="5 6">H39</strain>
    </source>
</reference>
<dbReference type="InterPro" id="IPR042099">
    <property type="entry name" value="ANL_N_sf"/>
</dbReference>
<dbReference type="STRING" id="912594.AWC12_00620"/>
<dbReference type="GO" id="GO:0031956">
    <property type="term" value="F:medium-chain fatty acid-CoA ligase activity"/>
    <property type="evidence" value="ECO:0007669"/>
    <property type="project" value="TreeGrafter"/>
</dbReference>
<evidence type="ECO:0000313" key="6">
    <source>
        <dbReference type="Proteomes" id="UP000078396"/>
    </source>
</evidence>
<evidence type="ECO:0000259" key="4">
    <source>
        <dbReference type="Pfam" id="PF13193"/>
    </source>
</evidence>
<organism evidence="5 6">
    <name type="scientific">Mycolicibacterium iranicum</name>
    <name type="common">Mycobacterium iranicum</name>
    <dbReference type="NCBI Taxonomy" id="912594"/>
    <lineage>
        <taxon>Bacteria</taxon>
        <taxon>Bacillati</taxon>
        <taxon>Actinomycetota</taxon>
        <taxon>Actinomycetes</taxon>
        <taxon>Mycobacteriales</taxon>
        <taxon>Mycobacteriaceae</taxon>
        <taxon>Mycolicibacterium</taxon>
    </lineage>
</organism>
<dbReference type="PANTHER" id="PTHR43201">
    <property type="entry name" value="ACYL-COA SYNTHETASE"/>
    <property type="match status" value="1"/>
</dbReference>
<keyword evidence="2" id="KW-0436">Ligase</keyword>
<feature type="domain" description="AMP-dependent synthetase/ligase" evidence="3">
    <location>
        <begin position="6"/>
        <end position="356"/>
    </location>
</feature>
<dbReference type="InterPro" id="IPR020845">
    <property type="entry name" value="AMP-binding_CS"/>
</dbReference>
<evidence type="ECO:0000313" key="5">
    <source>
        <dbReference type="EMBL" id="OAN36816.1"/>
    </source>
</evidence>
<dbReference type="PANTHER" id="PTHR43201:SF5">
    <property type="entry name" value="MEDIUM-CHAIN ACYL-COA LIGASE ACSF2, MITOCHONDRIAL"/>
    <property type="match status" value="1"/>
</dbReference>
<accession>A0A178LTQ8</accession>
<dbReference type="Gene3D" id="3.30.300.30">
    <property type="match status" value="1"/>
</dbReference>
<evidence type="ECO:0000259" key="3">
    <source>
        <dbReference type="Pfam" id="PF00501"/>
    </source>
</evidence>
<dbReference type="InterPro" id="IPR000873">
    <property type="entry name" value="AMP-dep_synth/lig_dom"/>
</dbReference>
<dbReference type="Pfam" id="PF00501">
    <property type="entry name" value="AMP-binding"/>
    <property type="match status" value="1"/>
</dbReference>
<dbReference type="AlphaFoldDB" id="A0A178LTQ8"/>
<comment type="similarity">
    <text evidence="1">Belongs to the ATP-dependent AMP-binding enzyme family.</text>
</comment>